<dbReference type="Pfam" id="PF03551">
    <property type="entry name" value="PadR"/>
    <property type="match status" value="1"/>
</dbReference>
<dbReference type="InterPro" id="IPR005149">
    <property type="entry name" value="Tscrpt_reg_PadR_N"/>
</dbReference>
<accession>A0A2T4Z9A4</accession>
<dbReference type="RefSeq" id="WP_211316586.1">
    <property type="nucleotide sequence ID" value="NZ_PZZP01000001.1"/>
</dbReference>
<dbReference type="AlphaFoldDB" id="A0A2T4Z9A4"/>
<dbReference type="PANTHER" id="PTHR33169:SF14">
    <property type="entry name" value="TRANSCRIPTIONAL REGULATOR RV3488"/>
    <property type="match status" value="1"/>
</dbReference>
<organism evidence="2 3">
    <name type="scientific">Desmospora activa DSM 45169</name>
    <dbReference type="NCBI Taxonomy" id="1121389"/>
    <lineage>
        <taxon>Bacteria</taxon>
        <taxon>Bacillati</taxon>
        <taxon>Bacillota</taxon>
        <taxon>Bacilli</taxon>
        <taxon>Bacillales</taxon>
        <taxon>Thermoactinomycetaceae</taxon>
        <taxon>Desmospora</taxon>
    </lineage>
</organism>
<protein>
    <submittedName>
        <fullName evidence="2">PadR family transcriptional regulator</fullName>
    </submittedName>
</protein>
<reference evidence="2 3" key="1">
    <citation type="submission" date="2018-04" db="EMBL/GenBank/DDBJ databases">
        <title>Genomic Encyclopedia of Archaeal and Bacterial Type Strains, Phase II (KMG-II): from individual species to whole genera.</title>
        <authorList>
            <person name="Goeker M."/>
        </authorList>
    </citation>
    <scope>NUCLEOTIDE SEQUENCE [LARGE SCALE GENOMIC DNA]</scope>
    <source>
        <strain evidence="2 3">DSM 45169</strain>
    </source>
</reference>
<dbReference type="InterPro" id="IPR052509">
    <property type="entry name" value="Metal_resp_DNA-bind_regulator"/>
</dbReference>
<comment type="caution">
    <text evidence="2">The sequence shown here is derived from an EMBL/GenBank/DDBJ whole genome shotgun (WGS) entry which is preliminary data.</text>
</comment>
<evidence type="ECO:0000313" key="3">
    <source>
        <dbReference type="Proteomes" id="UP000241639"/>
    </source>
</evidence>
<dbReference type="InterPro" id="IPR036390">
    <property type="entry name" value="WH_DNA-bd_sf"/>
</dbReference>
<evidence type="ECO:0000259" key="1">
    <source>
        <dbReference type="Pfam" id="PF03551"/>
    </source>
</evidence>
<dbReference type="InterPro" id="IPR036388">
    <property type="entry name" value="WH-like_DNA-bd_sf"/>
</dbReference>
<evidence type="ECO:0000313" key="2">
    <source>
        <dbReference type="EMBL" id="PTM58447.1"/>
    </source>
</evidence>
<dbReference type="PANTHER" id="PTHR33169">
    <property type="entry name" value="PADR-FAMILY TRANSCRIPTIONAL REGULATOR"/>
    <property type="match status" value="1"/>
</dbReference>
<sequence>MTMTRTFQRSPLSLAVLALLYEEPMHPYRIQQLIKERGKDQVVNVQRRGSLYQTIKQLQRAELIEVQETLREENRPERTIYRLTHNGLQTALNWLREMLSTPAQEYPLFPAAISFLPLLTPADAQRQLELRVSALIAKKEQIESELQQYGDLLPRLFLLESEYLVITIEAELKWVRALIEDLRSGRITWSEEWLRNFDPSDLEHDSRR</sequence>
<dbReference type="SUPFAM" id="SSF46785">
    <property type="entry name" value="Winged helix' DNA-binding domain"/>
    <property type="match status" value="1"/>
</dbReference>
<dbReference type="Proteomes" id="UP000241639">
    <property type="component" value="Unassembled WGS sequence"/>
</dbReference>
<keyword evidence="3" id="KW-1185">Reference proteome</keyword>
<dbReference type="Gene3D" id="1.10.10.10">
    <property type="entry name" value="Winged helix-like DNA-binding domain superfamily/Winged helix DNA-binding domain"/>
    <property type="match status" value="1"/>
</dbReference>
<dbReference type="EMBL" id="PZZP01000001">
    <property type="protein sequence ID" value="PTM58447.1"/>
    <property type="molecule type" value="Genomic_DNA"/>
</dbReference>
<name>A0A2T4Z9A4_9BACL</name>
<proteinExistence type="predicted"/>
<feature type="domain" description="Transcription regulator PadR N-terminal" evidence="1">
    <location>
        <begin position="16"/>
        <end position="89"/>
    </location>
</feature>
<gene>
    <name evidence="2" type="ORF">C8J48_1030</name>
</gene>